<dbReference type="OrthoDB" id="384321at2759"/>
<gene>
    <name evidence="1" type="ORF">PGO_000710</name>
</gene>
<name>A0A1Y1JVX1_PLAGO</name>
<evidence type="ECO:0000313" key="1">
    <source>
        <dbReference type="EMBL" id="GAW84034.1"/>
    </source>
</evidence>
<keyword evidence="2" id="KW-1185">Reference proteome</keyword>
<protein>
    <submittedName>
        <fullName evidence="1">Variable surface protein</fullName>
    </submittedName>
</protein>
<dbReference type="RefSeq" id="XP_028546623.1">
    <property type="nucleotide sequence ID" value="XM_028690822.1"/>
</dbReference>
<reference evidence="2" key="1">
    <citation type="submission" date="2017-04" db="EMBL/GenBank/DDBJ databases">
        <title>Plasmodium gonderi genome.</title>
        <authorList>
            <person name="Arisue N."/>
            <person name="Honma H."/>
            <person name="Kawai S."/>
            <person name="Tougan T."/>
            <person name="Tanabe K."/>
            <person name="Horii T."/>
        </authorList>
    </citation>
    <scope>NUCLEOTIDE SEQUENCE [LARGE SCALE GENOMIC DNA]</scope>
    <source>
        <strain evidence="2">ATCC 30045</strain>
    </source>
</reference>
<proteinExistence type="predicted"/>
<dbReference type="EMBL" id="BDQF01000072">
    <property type="protein sequence ID" value="GAW84034.1"/>
    <property type="molecule type" value="Genomic_DNA"/>
</dbReference>
<dbReference type="Pfam" id="PF05795">
    <property type="entry name" value="Plasmodium_Vir"/>
    <property type="match status" value="1"/>
</dbReference>
<sequence>MKLFKIYIAKFQGLKTYYTYSSFDILDNDVYSYECNEPEYQLESFPHFKKFCYILTKNITNVCLKIHKLPGNKESCDDLNYWTYYYLINNNFNINNDDISQSEIITYIDKLWQYYFDTFKNCNFRKYNISVSDFNIMKQLYDYSKNYSFLQFNFNQNFGHNLKKCYCTYIKQIKNLYNKIGNECSKLTDKHYCTLYNELKEKEPNKLFSNLSCSSIGVHGYLVEGDPYLVNSSHLTSPIYKFTDIIDEFSQKNVSVKIVLPLSICFVESSMRINLMNQCEAKDD</sequence>
<comment type="caution">
    <text evidence="1">The sequence shown here is derived from an EMBL/GenBank/DDBJ whole genome shotgun (WGS) entry which is preliminary data.</text>
</comment>
<evidence type="ECO:0000313" key="2">
    <source>
        <dbReference type="Proteomes" id="UP000195521"/>
    </source>
</evidence>
<accession>A0A1Y1JVX1</accession>
<organism evidence="1 2">
    <name type="scientific">Plasmodium gonderi</name>
    <dbReference type="NCBI Taxonomy" id="77519"/>
    <lineage>
        <taxon>Eukaryota</taxon>
        <taxon>Sar</taxon>
        <taxon>Alveolata</taxon>
        <taxon>Apicomplexa</taxon>
        <taxon>Aconoidasida</taxon>
        <taxon>Haemosporida</taxon>
        <taxon>Plasmodiidae</taxon>
        <taxon>Plasmodium</taxon>
        <taxon>Plasmodium (Plasmodium)</taxon>
    </lineage>
</organism>
<dbReference type="Proteomes" id="UP000195521">
    <property type="component" value="Unassembled WGS sequence"/>
</dbReference>
<dbReference type="AlphaFoldDB" id="A0A1Y1JVX1"/>
<dbReference type="InterPro" id="IPR008780">
    <property type="entry name" value="Plasmodium_Vir"/>
</dbReference>
<dbReference type="GeneID" id="39744842"/>